<comment type="caution">
    <text evidence="1">The sequence shown here is derived from an EMBL/GenBank/DDBJ whole genome shotgun (WGS) entry which is preliminary data.</text>
</comment>
<reference evidence="1 2" key="1">
    <citation type="submission" date="2018-09" db="EMBL/GenBank/DDBJ databases">
        <title>Genomic Encyclopedia of Type Strains, Phase III (KMG-III): the genomes of soil and plant-associated and newly described type strains.</title>
        <authorList>
            <person name="Whitman W."/>
        </authorList>
    </citation>
    <scope>NUCLEOTIDE SEQUENCE [LARGE SCALE GENOMIC DNA]</scope>
    <source>
        <strain evidence="1 2">CECT 7938</strain>
    </source>
</reference>
<proteinExistence type="predicted"/>
<keyword evidence="2" id="KW-1185">Reference proteome</keyword>
<evidence type="ECO:0000313" key="1">
    <source>
        <dbReference type="EMBL" id="RKE52680.1"/>
    </source>
</evidence>
<accession>A0A420B7B4</accession>
<organism evidence="1 2">
    <name type="scientific">Sphingobacterium detergens</name>
    <dbReference type="NCBI Taxonomy" id="1145106"/>
    <lineage>
        <taxon>Bacteria</taxon>
        <taxon>Pseudomonadati</taxon>
        <taxon>Bacteroidota</taxon>
        <taxon>Sphingobacteriia</taxon>
        <taxon>Sphingobacteriales</taxon>
        <taxon>Sphingobacteriaceae</taxon>
        <taxon>Sphingobacterium</taxon>
    </lineage>
</organism>
<evidence type="ECO:0000313" key="2">
    <source>
        <dbReference type="Proteomes" id="UP000286246"/>
    </source>
</evidence>
<dbReference type="OrthoDB" id="277629at2"/>
<gene>
    <name evidence="1" type="ORF">DFQ12_2922</name>
</gene>
<protein>
    <submittedName>
        <fullName evidence="1">Uncharacterized protein</fullName>
    </submittedName>
</protein>
<dbReference type="EMBL" id="RAPY01000002">
    <property type="protein sequence ID" value="RKE52680.1"/>
    <property type="molecule type" value="Genomic_DNA"/>
</dbReference>
<dbReference type="RefSeq" id="WP_120259699.1">
    <property type="nucleotide sequence ID" value="NZ_RAPY01000002.1"/>
</dbReference>
<dbReference type="AlphaFoldDB" id="A0A420B7B4"/>
<dbReference type="Proteomes" id="UP000286246">
    <property type="component" value="Unassembled WGS sequence"/>
</dbReference>
<sequence>MRIYFVFLFIIASQWVYGQITSDKLLKLYNQIANNHPENYQFVIQELNKLAIDSMDDRSRSLFYQLLSSHYSELGDYEKSRFYWDQQYVKWINEYKITCDTTFYKQHQFVDAKNYILQRSKNEKVVMINEAHNIPYHRAFVLQLLNGYRQLGFKYLAIETLLDENINETQHITDTTGFYSREPLFAEMIREALRQHFILIKYEADKNTSSLRMRDSLQAVNLARVLKNDPDAKLLVYAGYDHIHEGTQNDWKKMAQFFRDMTNINPLTISQSKHTEQYHPEFETAEFRAANQFGSFNDPVVALKNDTAWHDKFVDISVFSPRYLIPDKRPNYLTIGELRKTILLNTTKGENGLFVQAYYAEEKAGHRIPADQLFIKKTQELLYLRPGKYVLEFKNSSDKVVKKEHIHVSN</sequence>
<dbReference type="SUPFAM" id="SSF159501">
    <property type="entry name" value="EreA/ChaN-like"/>
    <property type="match status" value="1"/>
</dbReference>
<name>A0A420B7B4_SPHD1</name>